<dbReference type="NCBIfam" id="NF007039">
    <property type="entry name" value="PRK09496.3-2"/>
    <property type="match status" value="1"/>
</dbReference>
<dbReference type="NCBIfam" id="NF007031">
    <property type="entry name" value="PRK09496.1-2"/>
    <property type="match status" value="1"/>
</dbReference>
<dbReference type="InterPro" id="IPR006036">
    <property type="entry name" value="K_uptake_TrkA"/>
</dbReference>
<dbReference type="Pfam" id="PF02254">
    <property type="entry name" value="TrkA_N"/>
    <property type="match status" value="2"/>
</dbReference>
<keyword evidence="5" id="KW-0520">NAD</keyword>
<protein>
    <recommendedName>
        <fullName evidence="1">Trk system potassium uptake protein TrkA</fullName>
    </recommendedName>
</protein>
<keyword evidence="4" id="KW-0630">Potassium</keyword>
<evidence type="ECO:0000256" key="6">
    <source>
        <dbReference type="ARBA" id="ARBA00023065"/>
    </source>
</evidence>
<keyword evidence="3" id="KW-0633">Potassium transport</keyword>
<reference evidence="9 10" key="1">
    <citation type="submission" date="2018-04" db="EMBL/GenBank/DDBJ databases">
        <title>Complete genome sequence of Hydrogenophilus thermoluteolus TH-1.</title>
        <authorList>
            <person name="Arai H."/>
        </authorList>
    </citation>
    <scope>NUCLEOTIDE SEQUENCE [LARGE SCALE GENOMIC DNA]</scope>
    <source>
        <strain evidence="9 10">TH-1</strain>
    </source>
</reference>
<dbReference type="PANTHER" id="PTHR43833:SF5">
    <property type="entry name" value="TRK SYSTEM POTASSIUM UPTAKE PROTEIN TRKA"/>
    <property type="match status" value="1"/>
</dbReference>
<dbReference type="AlphaFoldDB" id="A0A2Z6E106"/>
<evidence type="ECO:0000313" key="9">
    <source>
        <dbReference type="EMBL" id="BBD78328.1"/>
    </source>
</evidence>
<dbReference type="Gene3D" id="3.30.70.1450">
    <property type="entry name" value="Regulator of K+ conductance, C-terminal domain"/>
    <property type="match status" value="2"/>
</dbReference>
<dbReference type="PROSITE" id="PS51202">
    <property type="entry name" value="RCK_C"/>
    <property type="match status" value="2"/>
</dbReference>
<dbReference type="OrthoDB" id="9775180at2"/>
<dbReference type="RefSeq" id="WP_119335967.1">
    <property type="nucleotide sequence ID" value="NZ_AP018558.1"/>
</dbReference>
<dbReference type="Proteomes" id="UP000262004">
    <property type="component" value="Chromosome"/>
</dbReference>
<evidence type="ECO:0000313" key="10">
    <source>
        <dbReference type="Proteomes" id="UP000262004"/>
    </source>
</evidence>
<dbReference type="NCBIfam" id="NF007030">
    <property type="entry name" value="PRK09496.1-1"/>
    <property type="match status" value="1"/>
</dbReference>
<name>A0A2Z6E106_HYDTE</name>
<proteinExistence type="predicted"/>
<dbReference type="NCBIfam" id="NF007032">
    <property type="entry name" value="PRK09496.1-4"/>
    <property type="match status" value="1"/>
</dbReference>
<dbReference type="FunFam" id="3.40.50.720:FF:000042">
    <property type="entry name" value="Trk system potassium transporter TrkA"/>
    <property type="match status" value="1"/>
</dbReference>
<dbReference type="InterPro" id="IPR036721">
    <property type="entry name" value="RCK_C_sf"/>
</dbReference>
<dbReference type="PROSITE" id="PS51201">
    <property type="entry name" value="RCK_N"/>
    <property type="match status" value="2"/>
</dbReference>
<dbReference type="Pfam" id="PF02080">
    <property type="entry name" value="TrkA_C"/>
    <property type="match status" value="2"/>
</dbReference>
<dbReference type="EMBL" id="AP018558">
    <property type="protein sequence ID" value="BBD78328.1"/>
    <property type="molecule type" value="Genomic_DNA"/>
</dbReference>
<dbReference type="InterPro" id="IPR006037">
    <property type="entry name" value="RCK_C"/>
</dbReference>
<evidence type="ECO:0000259" key="7">
    <source>
        <dbReference type="PROSITE" id="PS51201"/>
    </source>
</evidence>
<feature type="domain" description="RCK C-terminal" evidence="8">
    <location>
        <begin position="142"/>
        <end position="226"/>
    </location>
</feature>
<dbReference type="PRINTS" id="PR00335">
    <property type="entry name" value="KUPTAKETRKA"/>
</dbReference>
<organism evidence="9 10">
    <name type="scientific">Hydrogenophilus thermoluteolus</name>
    <name type="common">Pseudomonas hydrogenothermophila</name>
    <dbReference type="NCBI Taxonomy" id="297"/>
    <lineage>
        <taxon>Bacteria</taxon>
        <taxon>Pseudomonadati</taxon>
        <taxon>Pseudomonadota</taxon>
        <taxon>Hydrogenophilia</taxon>
        <taxon>Hydrogenophilales</taxon>
        <taxon>Hydrogenophilaceae</taxon>
        <taxon>Hydrogenophilus</taxon>
    </lineage>
</organism>
<evidence type="ECO:0000256" key="1">
    <source>
        <dbReference type="ARBA" id="ARBA00017378"/>
    </source>
</evidence>
<evidence type="ECO:0000256" key="2">
    <source>
        <dbReference type="ARBA" id="ARBA00022448"/>
    </source>
</evidence>
<dbReference type="Gene3D" id="3.40.50.720">
    <property type="entry name" value="NAD(P)-binding Rossmann-like Domain"/>
    <property type="match status" value="2"/>
</dbReference>
<dbReference type="PANTHER" id="PTHR43833">
    <property type="entry name" value="POTASSIUM CHANNEL PROTEIN 2-RELATED-RELATED"/>
    <property type="match status" value="1"/>
</dbReference>
<evidence type="ECO:0000256" key="5">
    <source>
        <dbReference type="ARBA" id="ARBA00023027"/>
    </source>
</evidence>
<dbReference type="SUPFAM" id="SSF51735">
    <property type="entry name" value="NAD(P)-binding Rossmann-fold domains"/>
    <property type="match status" value="2"/>
</dbReference>
<dbReference type="GO" id="GO:0015079">
    <property type="term" value="F:potassium ion transmembrane transporter activity"/>
    <property type="evidence" value="ECO:0007669"/>
    <property type="project" value="InterPro"/>
</dbReference>
<accession>A0A2Z6E106</accession>
<dbReference type="KEGG" id="htl:HPTL_2074"/>
<dbReference type="InterPro" id="IPR050721">
    <property type="entry name" value="Trk_Ktr_HKT_K-transport"/>
</dbReference>
<keyword evidence="10" id="KW-1185">Reference proteome</keyword>
<dbReference type="SUPFAM" id="SSF116726">
    <property type="entry name" value="TrkA C-terminal domain-like"/>
    <property type="match status" value="2"/>
</dbReference>
<keyword evidence="2" id="KW-0813">Transport</keyword>
<dbReference type="InterPro" id="IPR036291">
    <property type="entry name" value="NAD(P)-bd_dom_sf"/>
</dbReference>
<feature type="domain" description="RCK N-terminal" evidence="7">
    <location>
        <begin position="1"/>
        <end position="122"/>
    </location>
</feature>
<feature type="domain" description="RCK N-terminal" evidence="7">
    <location>
        <begin position="231"/>
        <end position="347"/>
    </location>
</feature>
<evidence type="ECO:0000259" key="8">
    <source>
        <dbReference type="PROSITE" id="PS51202"/>
    </source>
</evidence>
<dbReference type="InterPro" id="IPR003148">
    <property type="entry name" value="RCK_N"/>
</dbReference>
<sequence>MNVIILGAGQVGSSVAEHLASEENDITMIDVDASRLAEVANRIEMRTLVGNAASPRLLEQAGARDCDLLVAVTQSDQTNLCASLIAKRLFNVPRSIVRVRAADYTAFQELLGEEAFAVDFAICPEQIVCEYIVRLVNHPGVLQLLDFANGAVQLAAVRAERGGKLVGHPIKALRYHLPNVEMRVAAIYRHGVPIIPEGDTVIHPGDELFFLASAGQIPALLRELRPAERRGSRVMIAGGGNIGMRLAKMLERDYRVKLIEYNKQRAQQLAVELTDTLVLAGDATDEHLLDREGIEEVDHFLAVTNDDENNIMGAALAKRLGAKKTLAIINRSAYVDLVQGETIDIAISPALVTIGALLKHVRRGDVAAVHRLRRGAAEAIEIVVHGNAQTSKVVGRRIDQIRWPPGVTVAAIVREETVADEEAASPARKQKRVVMAHHDTVIEEGDHVILFCTQRRRVREIEKLFAVGFGFF</sequence>
<feature type="domain" description="RCK C-terminal" evidence="8">
    <location>
        <begin position="367"/>
        <end position="467"/>
    </location>
</feature>
<keyword evidence="6" id="KW-0406">Ion transport</keyword>
<evidence type="ECO:0000256" key="3">
    <source>
        <dbReference type="ARBA" id="ARBA00022538"/>
    </source>
</evidence>
<evidence type="ECO:0000256" key="4">
    <source>
        <dbReference type="ARBA" id="ARBA00022958"/>
    </source>
</evidence>
<gene>
    <name evidence="9" type="ORF">HPTL_2074</name>
</gene>
<dbReference type="GO" id="GO:0005886">
    <property type="term" value="C:plasma membrane"/>
    <property type="evidence" value="ECO:0007669"/>
    <property type="project" value="InterPro"/>
</dbReference>